<proteinExistence type="inferred from homology"/>
<dbReference type="SUPFAM" id="SSF52540">
    <property type="entry name" value="P-loop containing nucleoside triphosphate hydrolases"/>
    <property type="match status" value="2"/>
</dbReference>
<dbReference type="SMART" id="SM00479">
    <property type="entry name" value="EXOIII"/>
    <property type="match status" value="1"/>
</dbReference>
<evidence type="ECO:0000256" key="5">
    <source>
        <dbReference type="ARBA" id="ARBA00022839"/>
    </source>
</evidence>
<comment type="similarity">
    <text evidence="8">Belongs to the helicase family. DinG subfamily. Type 2 sub-subfamily.</text>
</comment>
<dbReference type="Gene3D" id="3.30.420.10">
    <property type="entry name" value="Ribonuclease H-like superfamily/Ribonuclease H"/>
    <property type="match status" value="1"/>
</dbReference>
<dbReference type="PROSITE" id="PS51193">
    <property type="entry name" value="HELICASE_ATP_BIND_2"/>
    <property type="match status" value="1"/>
</dbReference>
<keyword evidence="5 8" id="KW-0269">Exonuclease</keyword>
<dbReference type="FunFam" id="3.30.420.10:FF:000045">
    <property type="entry name" value="3'-5' exonuclease DinG"/>
    <property type="match status" value="1"/>
</dbReference>
<dbReference type="InterPro" id="IPR036397">
    <property type="entry name" value="RNaseH_sf"/>
</dbReference>
<evidence type="ECO:0000256" key="3">
    <source>
        <dbReference type="ARBA" id="ARBA00022741"/>
    </source>
</evidence>
<keyword evidence="6 8" id="KW-0067">ATP-binding</keyword>
<dbReference type="FunCoup" id="A0A540VC51">
    <property type="interactions" value="185"/>
</dbReference>
<evidence type="ECO:0000313" key="11">
    <source>
        <dbReference type="Proteomes" id="UP000317371"/>
    </source>
</evidence>
<dbReference type="GO" id="GO:0005524">
    <property type="term" value="F:ATP binding"/>
    <property type="evidence" value="ECO:0007669"/>
    <property type="project" value="UniProtKB-UniRule"/>
</dbReference>
<dbReference type="AlphaFoldDB" id="A0A540VC51"/>
<dbReference type="InterPro" id="IPR045028">
    <property type="entry name" value="DinG/Rad3-like"/>
</dbReference>
<dbReference type="InterPro" id="IPR014001">
    <property type="entry name" value="Helicase_ATP-bd"/>
</dbReference>
<dbReference type="Gene3D" id="3.40.50.300">
    <property type="entry name" value="P-loop containing nucleotide triphosphate hydrolases"/>
    <property type="match status" value="2"/>
</dbReference>
<dbReference type="Pfam" id="PF00270">
    <property type="entry name" value="DEAD"/>
    <property type="match status" value="1"/>
</dbReference>
<dbReference type="InterPro" id="IPR012337">
    <property type="entry name" value="RNaseH-like_sf"/>
</dbReference>
<accession>A0A540VC51</accession>
<evidence type="ECO:0000256" key="7">
    <source>
        <dbReference type="ARBA" id="ARBA00048954"/>
    </source>
</evidence>
<dbReference type="Proteomes" id="UP000317371">
    <property type="component" value="Unassembled WGS sequence"/>
</dbReference>
<dbReference type="InterPro" id="IPR011545">
    <property type="entry name" value="DEAD/DEAH_box_helicase_dom"/>
</dbReference>
<comment type="cofactor">
    <cofactor evidence="1">
        <name>[4Fe-4S] cluster</name>
        <dbReference type="ChEBI" id="CHEBI:49883"/>
    </cofactor>
</comment>
<evidence type="ECO:0000256" key="8">
    <source>
        <dbReference type="HAMAP-Rule" id="MF_02206"/>
    </source>
</evidence>
<keyword evidence="3 8" id="KW-0547">Nucleotide-binding</keyword>
<evidence type="ECO:0000256" key="1">
    <source>
        <dbReference type="ARBA" id="ARBA00001966"/>
    </source>
</evidence>
<dbReference type="GO" id="GO:0043139">
    <property type="term" value="F:5'-3' DNA helicase activity"/>
    <property type="evidence" value="ECO:0007669"/>
    <property type="project" value="UniProtKB-EC"/>
</dbReference>
<dbReference type="InterPro" id="IPR006555">
    <property type="entry name" value="ATP-dep_Helicase_C"/>
</dbReference>
<dbReference type="Pfam" id="PF00929">
    <property type="entry name" value="RNase_T"/>
    <property type="match status" value="1"/>
</dbReference>
<dbReference type="GO" id="GO:0006139">
    <property type="term" value="P:nucleobase-containing compound metabolic process"/>
    <property type="evidence" value="ECO:0007669"/>
    <property type="project" value="InterPro"/>
</dbReference>
<feature type="short sequence motif" description="DEAH box" evidence="8">
    <location>
        <begin position="514"/>
        <end position="517"/>
    </location>
</feature>
<dbReference type="EC" id="3.1.-.-" evidence="8"/>
<feature type="binding site" evidence="8">
    <location>
        <begin position="312"/>
        <end position="319"/>
    </location>
    <ligand>
        <name>ATP</name>
        <dbReference type="ChEBI" id="CHEBI:30616"/>
    </ligand>
</feature>
<name>A0A540VC51_9CHLR</name>
<dbReference type="SUPFAM" id="SSF53098">
    <property type="entry name" value="Ribonuclease H-like"/>
    <property type="match status" value="1"/>
</dbReference>
<dbReference type="SMART" id="SM00491">
    <property type="entry name" value="HELICc2"/>
    <property type="match status" value="1"/>
</dbReference>
<dbReference type="InterPro" id="IPR013520">
    <property type="entry name" value="Ribonucl_H"/>
</dbReference>
<dbReference type="CDD" id="cd06127">
    <property type="entry name" value="DEDDh"/>
    <property type="match status" value="1"/>
</dbReference>
<dbReference type="GO" id="GO:0008408">
    <property type="term" value="F:3'-5' exonuclease activity"/>
    <property type="evidence" value="ECO:0007669"/>
    <property type="project" value="UniProtKB-UniRule"/>
</dbReference>
<dbReference type="SMART" id="SM00487">
    <property type="entry name" value="DEXDc"/>
    <property type="match status" value="1"/>
</dbReference>
<keyword evidence="11" id="KW-1185">Reference proteome</keyword>
<gene>
    <name evidence="8" type="primary">dinG</name>
    <name evidence="10" type="ORF">FKZ61_17490</name>
</gene>
<dbReference type="HAMAP" id="MF_02206">
    <property type="entry name" value="DinG_exonucl"/>
    <property type="match status" value="1"/>
</dbReference>
<keyword evidence="4 8" id="KW-0378">Hydrolase</keyword>
<feature type="domain" description="Helicase ATP-binding" evidence="9">
    <location>
        <begin position="277"/>
        <end position="604"/>
    </location>
</feature>
<dbReference type="EMBL" id="VIGC01000025">
    <property type="protein sequence ID" value="TQE94339.1"/>
    <property type="molecule type" value="Genomic_DNA"/>
</dbReference>
<dbReference type="GO" id="GO:0016887">
    <property type="term" value="F:ATP hydrolysis activity"/>
    <property type="evidence" value="ECO:0007669"/>
    <property type="project" value="RHEA"/>
</dbReference>
<dbReference type="GO" id="GO:0003676">
    <property type="term" value="F:nucleic acid binding"/>
    <property type="evidence" value="ECO:0007669"/>
    <property type="project" value="InterPro"/>
</dbReference>
<evidence type="ECO:0000256" key="2">
    <source>
        <dbReference type="ARBA" id="ARBA00022722"/>
    </source>
</evidence>
<dbReference type="Pfam" id="PF13307">
    <property type="entry name" value="Helicase_C_2"/>
    <property type="match status" value="1"/>
</dbReference>
<comment type="caution">
    <text evidence="10">The sequence shown here is derived from an EMBL/GenBank/DDBJ whole genome shotgun (WGS) entry which is preliminary data.</text>
</comment>
<dbReference type="InParanoid" id="A0A540VC51"/>
<evidence type="ECO:0000259" key="9">
    <source>
        <dbReference type="PROSITE" id="PS51193"/>
    </source>
</evidence>
<dbReference type="OrthoDB" id="9803913at2"/>
<sequence>MQGRKKTQSMAERIYVALDLETTGLDPRRDAIIEIGAVRFRSCVQAGRMVHQVLERFVTFVNPGRAIPLRIQQITGIRDQDVAHAPPVEAVAPELLAFVTRDVAGVVAHNASFDLDFLQAAGIQFHRPTLDTFELASILLPGMASYGLGELCQALSIPLSDAHRALDDAEATAALFSLLRQQIWALPPAVAATLLACGQESNWTPLELFAERLDEEEQEPDTTALARGIPLGRRARPMPQMDVPDSLLLDQETLSGVADPEVLRARVQAIFAPGGSLNQLLGPHYEPRDGQLQMALQVIEALNRGEHLLLEAGTGTGKSMAYLVPAALWSLAHQRRVVVATNTIALQDQLMDKDIPLLQRLLSLEGHPPVNTALLKGRGNYLCTRRLQAWYQGRRLSPLELRVLAKVLVWLPTTESGDVSELFLPTPGERAIWARLCSDPATCTPERCHGQMEPGPRGGRPHRDFFLEARQQAERAHLLVINHALLMADIAASRGLPDGPARRVLPPYSHLVVDEAHRLEDAATEQLTYRVEWPSVASLLGRMGPNGDLMAHLSQAAHQRLDHGLASLLRSVAGQVQALQARLQEFAQVLRNYALAHEEIRQEFTYAQRLRLDGRVRTQPAWSQVEIEWDHVSGHLHSLARQLSELTAYLEQAGWGRGRGGPEPYATYLDDLHGIATAVAELARWLDRIIFQPRPTGARVSLREGSRGGARPPEGDIVTWLEVNEKEGEVSLVAAPLYVSDVLEKALVRGCRSAIFTGATLRTGSGFSFIRERLGLWEVAAATVESPFDYQRNALLFLPSDMPEPNHVHYQQAVEQAIIKAAMASNGATLVLFTSYNQLRATAEAIRGPLDRAGITVLQHGVSSRQRLLREFRQTERAVLLGTRSFWEGIDLPGDELRCLLIVRLPFAVPSDPMVAARSAEMENPFWDYTLPDAILRLRQGFGRLIRRTTDRGVVIILDSRIWRKEYGQAFLESLPTCTVRHAPLSNLDEEIRRWLHPSSGK</sequence>
<dbReference type="PANTHER" id="PTHR11472">
    <property type="entry name" value="DNA REPAIR DEAD HELICASE RAD3/XP-D SUBFAMILY MEMBER"/>
    <property type="match status" value="1"/>
</dbReference>
<evidence type="ECO:0000313" key="10">
    <source>
        <dbReference type="EMBL" id="TQE94339.1"/>
    </source>
</evidence>
<reference evidence="10 11" key="1">
    <citation type="submission" date="2019-06" db="EMBL/GenBank/DDBJ databases">
        <title>Genome sequence of Litorilinea aerophila BAA-2444.</title>
        <authorList>
            <person name="Maclea K.S."/>
            <person name="Maurais E.G."/>
            <person name="Iannazzi L.C."/>
        </authorList>
    </citation>
    <scope>NUCLEOTIDE SEQUENCE [LARGE SCALE GENOMIC DNA]</scope>
    <source>
        <strain evidence="10 11">ATCC BAA-2444</strain>
    </source>
</reference>
<evidence type="ECO:0000256" key="6">
    <source>
        <dbReference type="ARBA" id="ARBA00022840"/>
    </source>
</evidence>
<dbReference type="InterPro" id="IPR006310">
    <property type="entry name" value="DinG"/>
</dbReference>
<evidence type="ECO:0000256" key="4">
    <source>
        <dbReference type="ARBA" id="ARBA00022801"/>
    </source>
</evidence>
<dbReference type="InterPro" id="IPR014013">
    <property type="entry name" value="Helic_SF1/SF2_ATP-bd_DinG/Rad3"/>
</dbReference>
<keyword evidence="2 8" id="KW-0540">Nuclease</keyword>
<comment type="catalytic activity">
    <reaction evidence="7">
        <text>ATP + H2O = ADP + phosphate + H(+)</text>
        <dbReference type="Rhea" id="RHEA:13065"/>
        <dbReference type="ChEBI" id="CHEBI:15377"/>
        <dbReference type="ChEBI" id="CHEBI:15378"/>
        <dbReference type="ChEBI" id="CHEBI:30616"/>
        <dbReference type="ChEBI" id="CHEBI:43474"/>
        <dbReference type="ChEBI" id="CHEBI:456216"/>
        <dbReference type="EC" id="5.6.2.3"/>
    </reaction>
</comment>
<dbReference type="PANTHER" id="PTHR11472:SF34">
    <property type="entry name" value="REGULATOR OF TELOMERE ELONGATION HELICASE 1"/>
    <property type="match status" value="1"/>
</dbReference>
<comment type="function">
    <text evidence="8">3'-5' exonuclease.</text>
</comment>
<protein>
    <recommendedName>
        <fullName evidence="8">3'-5' exonuclease DinG</fullName>
        <ecNumber evidence="8">3.1.-.-</ecNumber>
    </recommendedName>
</protein>
<dbReference type="InterPro" id="IPR027417">
    <property type="entry name" value="P-loop_NTPase"/>
</dbReference>
<organism evidence="10 11">
    <name type="scientific">Litorilinea aerophila</name>
    <dbReference type="NCBI Taxonomy" id="1204385"/>
    <lineage>
        <taxon>Bacteria</taxon>
        <taxon>Bacillati</taxon>
        <taxon>Chloroflexota</taxon>
        <taxon>Caldilineae</taxon>
        <taxon>Caldilineales</taxon>
        <taxon>Caldilineaceae</taxon>
        <taxon>Litorilinea</taxon>
    </lineage>
</organism>